<keyword evidence="3" id="KW-1185">Reference proteome</keyword>
<evidence type="ECO:0000256" key="1">
    <source>
        <dbReference type="SAM" id="MobiDB-lite"/>
    </source>
</evidence>
<accession>A0AAE8ME46</accession>
<feature type="region of interest" description="Disordered" evidence="1">
    <location>
        <begin position="1"/>
        <end position="83"/>
    </location>
</feature>
<protein>
    <submittedName>
        <fullName evidence="2">Uncharacterized protein</fullName>
    </submittedName>
</protein>
<reference evidence="2" key="1">
    <citation type="submission" date="2018-03" db="EMBL/GenBank/DDBJ databases">
        <authorList>
            <person name="Guldener U."/>
        </authorList>
    </citation>
    <scope>NUCLEOTIDE SEQUENCE</scope>
</reference>
<sequence length="479" mass="55107">MEEMRGQLDLEPDRPTKRLHHDYDMQDEDMTHGSRNNKRNIRQMNGQLEPESDYGSMSADSDDDGMREEAIMHSPPNNKRNIGEMNGQLEIESDRAAKRVDHGHGVTWDSNVDDVMQDEGMTHSPPNKKRNIEEMSGQIEPESDRAAKRQDHGDGVTWARNVDDVMQDEDMMHSPPNKKRNIEEMSGQIEPDLDRAAKRQDHGDGVTWARNVDDVMQDEDMMHSPPNKKRNIEEMSGQIEPESDRPAKRLNHDHVMQEEAIVHSPPNNKRNIDEMNGQLETDSDYGSMLADSDDDGMRDEAQPIHGLRDQISVYAERVRLYSLLQRFSLCDENLCNILNEAYSSDRTTFAKIIHDSPQHVRLWALERLDAKFRREIINLMSDMEREKENNDPIRAFPTIMTDSLAREPFSKPRTCVVCGDGFCSANKKNRADVEDVVWKDCGVHLMHLECFRRKVLEGEMPLKGLCGCIEKFARSNKKL</sequence>
<feature type="compositionally biased region" description="Basic and acidic residues" evidence="1">
    <location>
        <begin position="142"/>
        <end position="154"/>
    </location>
</feature>
<dbReference type="AlphaFoldDB" id="A0AAE8ME46"/>
<feature type="region of interest" description="Disordered" evidence="1">
    <location>
        <begin position="219"/>
        <end position="245"/>
    </location>
</feature>
<comment type="caution">
    <text evidence="2">The sequence shown here is derived from an EMBL/GenBank/DDBJ whole genome shotgun (WGS) entry which is preliminary data.</text>
</comment>
<organism evidence="2 3">
    <name type="scientific">Fusarium torulosum</name>
    <dbReference type="NCBI Taxonomy" id="33205"/>
    <lineage>
        <taxon>Eukaryota</taxon>
        <taxon>Fungi</taxon>
        <taxon>Dikarya</taxon>
        <taxon>Ascomycota</taxon>
        <taxon>Pezizomycotina</taxon>
        <taxon>Sordariomycetes</taxon>
        <taxon>Hypocreomycetidae</taxon>
        <taxon>Hypocreales</taxon>
        <taxon>Nectriaceae</taxon>
        <taxon>Fusarium</taxon>
    </lineage>
</organism>
<dbReference type="EMBL" id="ONZP01000335">
    <property type="protein sequence ID" value="SPJ81826.1"/>
    <property type="molecule type" value="Genomic_DNA"/>
</dbReference>
<gene>
    <name evidence="2" type="ORF">FTOL_09231</name>
</gene>
<feature type="region of interest" description="Disordered" evidence="1">
    <location>
        <begin position="102"/>
        <end position="191"/>
    </location>
</feature>
<feature type="compositionally biased region" description="Basic and acidic residues" evidence="1">
    <location>
        <begin position="1"/>
        <end position="32"/>
    </location>
</feature>
<evidence type="ECO:0000313" key="3">
    <source>
        <dbReference type="Proteomes" id="UP001187734"/>
    </source>
</evidence>
<dbReference type="Proteomes" id="UP001187734">
    <property type="component" value="Unassembled WGS sequence"/>
</dbReference>
<name>A0AAE8ME46_9HYPO</name>
<proteinExistence type="predicted"/>
<evidence type="ECO:0000313" key="2">
    <source>
        <dbReference type="EMBL" id="SPJ81826.1"/>
    </source>
</evidence>